<reference evidence="3 4" key="1">
    <citation type="journal article" date="2023" name="Sci. Data">
        <title>Genome assembly of the Korean intertidal mud-creeper Batillaria attramentaria.</title>
        <authorList>
            <person name="Patra A.K."/>
            <person name="Ho P.T."/>
            <person name="Jun S."/>
            <person name="Lee S.J."/>
            <person name="Kim Y."/>
            <person name="Won Y.J."/>
        </authorList>
    </citation>
    <scope>NUCLEOTIDE SEQUENCE [LARGE SCALE GENOMIC DNA]</scope>
    <source>
        <strain evidence="3">Wonlab-2016</strain>
    </source>
</reference>
<dbReference type="Gene3D" id="3.40.50.720">
    <property type="entry name" value="NAD(P)-binding Rossmann-like Domain"/>
    <property type="match status" value="1"/>
</dbReference>
<comment type="caution">
    <text evidence="3">The sequence shown here is derived from an EMBL/GenBank/DDBJ whole genome shotgun (WGS) entry which is preliminary data.</text>
</comment>
<feature type="compositionally biased region" description="Polar residues" evidence="2">
    <location>
        <begin position="357"/>
        <end position="371"/>
    </location>
</feature>
<keyword evidence="4" id="KW-1185">Reference proteome</keyword>
<evidence type="ECO:0000256" key="2">
    <source>
        <dbReference type="SAM" id="MobiDB-lite"/>
    </source>
</evidence>
<protein>
    <submittedName>
        <fullName evidence="3">Uncharacterized protein</fullName>
    </submittedName>
</protein>
<dbReference type="GO" id="GO:0016491">
    <property type="term" value="F:oxidoreductase activity"/>
    <property type="evidence" value="ECO:0007669"/>
    <property type="project" value="UniProtKB-KW"/>
</dbReference>
<keyword evidence="1" id="KW-0560">Oxidoreductase</keyword>
<proteinExistence type="predicted"/>
<sequence>MDKKLLCTVAMDIKLPCTVAMDIRLPCTVAMGKKLLISSEDNLTLMKILRFAGFGAAQQELSSIQLYLAGEGESRGANTGLGRATALDLAKRGARLILGCRNRVKGEAVARMIRKKSGNQGVYASRLDLGSMSSIKTFVEEFLQQEQYLHVLINNAAYMGPKAATDDGYERCLGVNYLGHFYLTLLLMDKLRKCAPSRIVNVVSDSYVRGKIDFDDLALMKGYDAYAAYARSKLAQTVFSMECHRHFFSGCVWSYAVHPGAVSTDLLRNFPGMYGNILRVIARVLFKSPEEGCQTIVYCAVADGLRDFSGKLFANCKVVKLHECARDKNLGKKLWNTSLHLCGLENEFVLYPEDEGATQTTENGEGIVTTTEGEDPAAASSSPGNTTGPEKRPAAAAQAAAADKS</sequence>
<feature type="compositionally biased region" description="Polar residues" evidence="2">
    <location>
        <begin position="379"/>
        <end position="388"/>
    </location>
</feature>
<feature type="compositionally biased region" description="Low complexity" evidence="2">
    <location>
        <begin position="394"/>
        <end position="405"/>
    </location>
</feature>
<feature type="region of interest" description="Disordered" evidence="2">
    <location>
        <begin position="357"/>
        <end position="405"/>
    </location>
</feature>
<organism evidence="3 4">
    <name type="scientific">Batillaria attramentaria</name>
    <dbReference type="NCBI Taxonomy" id="370345"/>
    <lineage>
        <taxon>Eukaryota</taxon>
        <taxon>Metazoa</taxon>
        <taxon>Spiralia</taxon>
        <taxon>Lophotrochozoa</taxon>
        <taxon>Mollusca</taxon>
        <taxon>Gastropoda</taxon>
        <taxon>Caenogastropoda</taxon>
        <taxon>Sorbeoconcha</taxon>
        <taxon>Cerithioidea</taxon>
        <taxon>Batillariidae</taxon>
        <taxon>Batillaria</taxon>
    </lineage>
</organism>
<gene>
    <name evidence="3" type="ORF">BaRGS_00020860</name>
</gene>
<evidence type="ECO:0000313" key="3">
    <source>
        <dbReference type="EMBL" id="KAK7487959.1"/>
    </source>
</evidence>
<dbReference type="Pfam" id="PF00106">
    <property type="entry name" value="adh_short"/>
    <property type="match status" value="1"/>
</dbReference>
<dbReference type="InterPro" id="IPR036291">
    <property type="entry name" value="NAD(P)-bd_dom_sf"/>
</dbReference>
<accession>A0ABD0KLG9</accession>
<name>A0ABD0KLG9_9CAEN</name>
<dbReference type="CDD" id="cd05327">
    <property type="entry name" value="retinol-DH_like_SDR_c_like"/>
    <property type="match status" value="1"/>
</dbReference>
<dbReference type="PANTHER" id="PTHR43157">
    <property type="entry name" value="PHOSPHATIDYLINOSITOL-GLYCAN BIOSYNTHESIS CLASS F PROTEIN-RELATED"/>
    <property type="match status" value="1"/>
</dbReference>
<dbReference type="Proteomes" id="UP001519460">
    <property type="component" value="Unassembled WGS sequence"/>
</dbReference>
<evidence type="ECO:0000313" key="4">
    <source>
        <dbReference type="Proteomes" id="UP001519460"/>
    </source>
</evidence>
<evidence type="ECO:0000256" key="1">
    <source>
        <dbReference type="ARBA" id="ARBA00023002"/>
    </source>
</evidence>
<dbReference type="AlphaFoldDB" id="A0ABD0KLG9"/>
<dbReference type="SUPFAM" id="SSF51735">
    <property type="entry name" value="NAD(P)-binding Rossmann-fold domains"/>
    <property type="match status" value="1"/>
</dbReference>
<dbReference type="EMBL" id="JACVVK020000157">
    <property type="protein sequence ID" value="KAK7487959.1"/>
    <property type="molecule type" value="Genomic_DNA"/>
</dbReference>
<dbReference type="PANTHER" id="PTHR43157:SF64">
    <property type="entry name" value="RETINOL DEHYDROGENASE 14"/>
    <property type="match status" value="1"/>
</dbReference>
<dbReference type="InterPro" id="IPR002347">
    <property type="entry name" value="SDR_fam"/>
</dbReference>